<feature type="compositionally biased region" description="Basic residues" evidence="4">
    <location>
        <begin position="394"/>
        <end position="424"/>
    </location>
</feature>
<dbReference type="PANTHER" id="PTHR22889">
    <property type="entry name" value="WD REPEAT-CONTAINING PROTEIN 89"/>
    <property type="match status" value="1"/>
</dbReference>
<dbReference type="Gene3D" id="2.130.10.10">
    <property type="entry name" value="YVTN repeat-like/Quinoprotein amine dehydrogenase"/>
    <property type="match status" value="1"/>
</dbReference>
<feature type="region of interest" description="Disordered" evidence="4">
    <location>
        <begin position="373"/>
        <end position="424"/>
    </location>
</feature>
<proteinExistence type="predicted"/>
<dbReference type="InterPro" id="IPR015943">
    <property type="entry name" value="WD40/YVTN_repeat-like_dom_sf"/>
</dbReference>
<protein>
    <recommendedName>
        <fullName evidence="7">WD repeat-containing protein</fullName>
    </recommendedName>
</protein>
<dbReference type="Pfam" id="PF00400">
    <property type="entry name" value="WD40"/>
    <property type="match status" value="2"/>
</dbReference>
<evidence type="ECO:0000313" key="6">
    <source>
        <dbReference type="Proteomes" id="UP001306508"/>
    </source>
</evidence>
<evidence type="ECO:0000256" key="2">
    <source>
        <dbReference type="ARBA" id="ARBA00022737"/>
    </source>
</evidence>
<dbReference type="InterPro" id="IPR001680">
    <property type="entry name" value="WD40_rpt"/>
</dbReference>
<dbReference type="InterPro" id="IPR036322">
    <property type="entry name" value="WD40_repeat_dom_sf"/>
</dbReference>
<organism evidence="5 6">
    <name type="scientific">Arxiozyma heterogenica</name>
    <dbReference type="NCBI Taxonomy" id="278026"/>
    <lineage>
        <taxon>Eukaryota</taxon>
        <taxon>Fungi</taxon>
        <taxon>Dikarya</taxon>
        <taxon>Ascomycota</taxon>
        <taxon>Saccharomycotina</taxon>
        <taxon>Saccharomycetes</taxon>
        <taxon>Saccharomycetales</taxon>
        <taxon>Saccharomycetaceae</taxon>
        <taxon>Arxiozyma</taxon>
    </lineage>
</organism>
<dbReference type="SMART" id="SM00320">
    <property type="entry name" value="WD40"/>
    <property type="match status" value="3"/>
</dbReference>
<sequence>MSAYTLLDTNNFGSDNWCFQLQPMLKHGLLISLSNGDVHLLDWNTNKSKQSFKIGNTSVNSLKTINSDTHNSDLFVGCSLDTVKLFDVRNSPEKPVASIKSLNSSPFLSVDSQHGKFACGTELKGVDAQLHIYDIRKLNSTWKSFIDSHHDDITCIKFHPSDPNVLLSGSTDGYTNIYDLTEEDEDDSLHQVINYNSIHSCGWLAPRRIFTLSHMETLAVHELNDKSEELKEPQPLDFGDVRQRFDCDYVVDVYPGYIAAGKSHDDERCQLKIIPFNNEIDDVSKAVVIENPHASDVVRDVFIPSSDTTLLYSCGEDGSLKIWKYNNNGNGTGSLTIPETFWDYSKKLNVLDETNVEVNMIEEDEEDLTLKQDKAENTDLLKREASEQNEIAKEKKKKYKKNHHKKYKHKTSKKSSKSLRYKPY</sequence>
<dbReference type="EMBL" id="JAWIZZ010000043">
    <property type="protein sequence ID" value="KAK5780263.1"/>
    <property type="molecule type" value="Genomic_DNA"/>
</dbReference>
<keyword evidence="6" id="KW-1185">Reference proteome</keyword>
<dbReference type="PROSITE" id="PS50294">
    <property type="entry name" value="WD_REPEATS_REGION"/>
    <property type="match status" value="1"/>
</dbReference>
<name>A0AAN7WHE5_9SACH</name>
<dbReference type="InterPro" id="IPR039328">
    <property type="entry name" value="WDR89"/>
</dbReference>
<dbReference type="PANTHER" id="PTHR22889:SF0">
    <property type="entry name" value="WD REPEAT-CONTAINING PROTEIN 89"/>
    <property type="match status" value="1"/>
</dbReference>
<accession>A0AAN7WHE5</accession>
<dbReference type="Proteomes" id="UP001306508">
    <property type="component" value="Unassembled WGS sequence"/>
</dbReference>
<reference evidence="6" key="1">
    <citation type="submission" date="2023-07" db="EMBL/GenBank/DDBJ databases">
        <title>A draft genome of Kazachstania heterogenica Y-27499.</title>
        <authorList>
            <person name="Donic C."/>
            <person name="Kralova J.S."/>
            <person name="Fidel L."/>
            <person name="Ben-Dor S."/>
            <person name="Jung S."/>
        </authorList>
    </citation>
    <scope>NUCLEOTIDE SEQUENCE [LARGE SCALE GENOMIC DNA]</scope>
    <source>
        <strain evidence="6">Y27499</strain>
    </source>
</reference>
<evidence type="ECO:0008006" key="7">
    <source>
        <dbReference type="Google" id="ProtNLM"/>
    </source>
</evidence>
<evidence type="ECO:0000256" key="4">
    <source>
        <dbReference type="SAM" id="MobiDB-lite"/>
    </source>
</evidence>
<evidence type="ECO:0000313" key="5">
    <source>
        <dbReference type="EMBL" id="KAK5780263.1"/>
    </source>
</evidence>
<keyword evidence="2" id="KW-0677">Repeat</keyword>
<evidence type="ECO:0000256" key="3">
    <source>
        <dbReference type="PROSITE-ProRule" id="PRU00221"/>
    </source>
</evidence>
<feature type="compositionally biased region" description="Basic and acidic residues" evidence="4">
    <location>
        <begin position="373"/>
        <end position="393"/>
    </location>
</feature>
<dbReference type="SUPFAM" id="SSF50978">
    <property type="entry name" value="WD40 repeat-like"/>
    <property type="match status" value="1"/>
</dbReference>
<evidence type="ECO:0000256" key="1">
    <source>
        <dbReference type="ARBA" id="ARBA00022574"/>
    </source>
</evidence>
<dbReference type="PROSITE" id="PS50082">
    <property type="entry name" value="WD_REPEATS_2"/>
    <property type="match status" value="1"/>
</dbReference>
<gene>
    <name evidence="5" type="ORF">RI543_002301</name>
</gene>
<feature type="repeat" description="WD" evidence="3">
    <location>
        <begin position="146"/>
        <end position="188"/>
    </location>
</feature>
<comment type="caution">
    <text evidence="5">The sequence shown here is derived from an EMBL/GenBank/DDBJ whole genome shotgun (WGS) entry which is preliminary data.</text>
</comment>
<dbReference type="AlphaFoldDB" id="A0AAN7WHE5"/>
<keyword evidence="1 3" id="KW-0853">WD repeat</keyword>